<dbReference type="EMBL" id="AP024488">
    <property type="protein sequence ID" value="BCS95464.1"/>
    <property type="molecule type" value="Genomic_DNA"/>
</dbReference>
<sequence length="152" mass="17912">MKEKNDHIKNVNLVMQYSRGYKCISAVGLLAVIIFPLLMIDQEYKGVQEYDKIDYVLVALLFLILSVPLFLEFHFIKIVATEEHIICQSPWRKKRIIGYNEIESIRYSTIFQWYRIKTKQQGVLVLHNYLSTEQQLLMLIENKSGIKAEQKT</sequence>
<name>A0ABM7PE63_9BACT</name>
<feature type="transmembrane region" description="Helical" evidence="1">
    <location>
        <begin position="52"/>
        <end position="71"/>
    </location>
</feature>
<evidence type="ECO:0000313" key="3">
    <source>
        <dbReference type="Proteomes" id="UP001320148"/>
    </source>
</evidence>
<proteinExistence type="predicted"/>
<evidence type="ECO:0000313" key="2">
    <source>
        <dbReference type="EMBL" id="BCS95464.1"/>
    </source>
</evidence>
<dbReference type="Proteomes" id="UP001320148">
    <property type="component" value="Chromosome"/>
</dbReference>
<evidence type="ECO:0008006" key="4">
    <source>
        <dbReference type="Google" id="ProtNLM"/>
    </source>
</evidence>
<keyword evidence="1" id="KW-0472">Membrane</keyword>
<evidence type="ECO:0000256" key="1">
    <source>
        <dbReference type="SAM" id="Phobius"/>
    </source>
</evidence>
<organism evidence="2 3">
    <name type="scientific">Desulfoluna limicola</name>
    <dbReference type="NCBI Taxonomy" id="2810562"/>
    <lineage>
        <taxon>Bacteria</taxon>
        <taxon>Pseudomonadati</taxon>
        <taxon>Thermodesulfobacteriota</taxon>
        <taxon>Desulfobacteria</taxon>
        <taxon>Desulfobacterales</taxon>
        <taxon>Desulfolunaceae</taxon>
        <taxon>Desulfoluna</taxon>
    </lineage>
</organism>
<accession>A0ABM7PE63</accession>
<dbReference type="RefSeq" id="WP_236891708.1">
    <property type="nucleotide sequence ID" value="NZ_AP024488.1"/>
</dbReference>
<keyword evidence="1" id="KW-0812">Transmembrane</keyword>
<keyword evidence="1" id="KW-1133">Transmembrane helix</keyword>
<feature type="transmembrane region" description="Helical" evidence="1">
    <location>
        <begin position="21"/>
        <end position="40"/>
    </location>
</feature>
<keyword evidence="3" id="KW-1185">Reference proteome</keyword>
<reference evidence="2 3" key="1">
    <citation type="submission" date="2021-02" db="EMBL/GenBank/DDBJ databases">
        <title>Complete genome of Desulfoluna sp. strain ASN36.</title>
        <authorList>
            <person name="Takahashi A."/>
            <person name="Kojima H."/>
            <person name="Fukui M."/>
        </authorList>
    </citation>
    <scope>NUCLEOTIDE SEQUENCE [LARGE SCALE GENOMIC DNA]</scope>
    <source>
        <strain evidence="2 3">ASN36</strain>
    </source>
</reference>
<gene>
    <name evidence="2" type="ORF">DSLASN_10960</name>
</gene>
<protein>
    <recommendedName>
        <fullName evidence="4">DUF304 domain-containing protein</fullName>
    </recommendedName>
</protein>